<evidence type="ECO:0000313" key="3">
    <source>
        <dbReference type="EMBL" id="KAJ4439113.1"/>
    </source>
</evidence>
<reference evidence="3 4" key="1">
    <citation type="journal article" date="2022" name="Allergy">
        <title>Genome assembly and annotation of Periplaneta americana reveal a comprehensive cockroach allergen profile.</title>
        <authorList>
            <person name="Wang L."/>
            <person name="Xiong Q."/>
            <person name="Saelim N."/>
            <person name="Wang L."/>
            <person name="Nong W."/>
            <person name="Wan A.T."/>
            <person name="Shi M."/>
            <person name="Liu X."/>
            <person name="Cao Q."/>
            <person name="Hui J.H.L."/>
            <person name="Sookrung N."/>
            <person name="Leung T.F."/>
            <person name="Tungtrongchitr A."/>
            <person name="Tsui S.K.W."/>
        </authorList>
    </citation>
    <scope>NUCLEOTIDE SEQUENCE [LARGE SCALE GENOMIC DNA]</scope>
    <source>
        <strain evidence="3">PWHHKU_190912</strain>
    </source>
</reference>
<protein>
    <recommendedName>
        <fullName evidence="2">Reverse transcriptase domain-containing protein</fullName>
    </recommendedName>
</protein>
<proteinExistence type="predicted"/>
<dbReference type="PROSITE" id="PS50878">
    <property type="entry name" value="RT_POL"/>
    <property type="match status" value="1"/>
</dbReference>
<evidence type="ECO:0000256" key="1">
    <source>
        <dbReference type="SAM" id="MobiDB-lite"/>
    </source>
</evidence>
<dbReference type="PANTHER" id="PTHR47027">
    <property type="entry name" value="REVERSE TRANSCRIPTASE DOMAIN-CONTAINING PROTEIN"/>
    <property type="match status" value="1"/>
</dbReference>
<keyword evidence="4" id="KW-1185">Reference proteome</keyword>
<gene>
    <name evidence="3" type="ORF">ANN_15070</name>
</gene>
<dbReference type="EMBL" id="JAJSOF020000019">
    <property type="protein sequence ID" value="KAJ4439113.1"/>
    <property type="molecule type" value="Genomic_DNA"/>
</dbReference>
<dbReference type="Proteomes" id="UP001148838">
    <property type="component" value="Unassembled WGS sequence"/>
</dbReference>
<dbReference type="SUPFAM" id="SSF56672">
    <property type="entry name" value="DNA/RNA polymerases"/>
    <property type="match status" value="1"/>
</dbReference>
<organism evidence="3 4">
    <name type="scientific">Periplaneta americana</name>
    <name type="common">American cockroach</name>
    <name type="synonym">Blatta americana</name>
    <dbReference type="NCBI Taxonomy" id="6978"/>
    <lineage>
        <taxon>Eukaryota</taxon>
        <taxon>Metazoa</taxon>
        <taxon>Ecdysozoa</taxon>
        <taxon>Arthropoda</taxon>
        <taxon>Hexapoda</taxon>
        <taxon>Insecta</taxon>
        <taxon>Pterygota</taxon>
        <taxon>Neoptera</taxon>
        <taxon>Polyneoptera</taxon>
        <taxon>Dictyoptera</taxon>
        <taxon>Blattodea</taxon>
        <taxon>Blattoidea</taxon>
        <taxon>Blattidae</taxon>
        <taxon>Blattinae</taxon>
        <taxon>Periplaneta</taxon>
    </lineage>
</organism>
<evidence type="ECO:0000313" key="4">
    <source>
        <dbReference type="Proteomes" id="UP001148838"/>
    </source>
</evidence>
<accession>A0ABQ8SZF1</accession>
<feature type="region of interest" description="Disordered" evidence="1">
    <location>
        <begin position="574"/>
        <end position="595"/>
    </location>
</feature>
<dbReference type="PANTHER" id="PTHR47027:SF20">
    <property type="entry name" value="REVERSE TRANSCRIPTASE-LIKE PROTEIN WITH RNA-DIRECTED DNA POLYMERASE DOMAIN"/>
    <property type="match status" value="1"/>
</dbReference>
<comment type="caution">
    <text evidence="3">The sequence shown here is derived from an EMBL/GenBank/DDBJ whole genome shotgun (WGS) entry which is preliminary data.</text>
</comment>
<evidence type="ECO:0000259" key="2">
    <source>
        <dbReference type="PROSITE" id="PS50878"/>
    </source>
</evidence>
<name>A0ABQ8SZF1_PERAM</name>
<dbReference type="InterPro" id="IPR043502">
    <property type="entry name" value="DNA/RNA_pol_sf"/>
</dbReference>
<feature type="domain" description="Reverse transcriptase" evidence="2">
    <location>
        <begin position="1"/>
        <end position="330"/>
    </location>
</feature>
<dbReference type="Pfam" id="PF00078">
    <property type="entry name" value="RVT_1"/>
    <property type="match status" value="1"/>
</dbReference>
<dbReference type="InterPro" id="IPR000477">
    <property type="entry name" value="RT_dom"/>
</dbReference>
<sequence>MLRNGAAGQVTFRAGRHLTFRIVKVEIVTMKTMLGTVPQPAIPQFTVVFLFLLLSSSLLSKNLKVRIYKTVILPVILYGCETWTLTLREEQRLRVFENKVLRKIFGAKRDEVTGEWRKLHNAELHALYPSPDIIRNIKSRRLRWAGHVARMGESRNAYRVLVGRPEGKRPLGRPRRRWEDNIKMDLREVGYDGRDWINLAQDRDRWRAYVRAAMNLRQGDALSPLLFNFALEYAIRKVQDNREGLELNGLHQLLVYANDVNMLGENPQTIRENTEILLEASKEIGLEVNPEKTKYMIMSRDQNILRNGTIKVGDLSFEEVEKFKYLGATVTNVNDTWEEIKRRINMGNACYYSVEKLLSSSLLSKNLKVRIYKTVILPVVLYGCETWTLTLREEQRLRVFENKVFRKIFGAKRDEVTGEWRKLHNAELHALYPSPDIIRNIKSRRLRWAGHVARMGESKNAYRVLVGRPEGRRPLGRPRRKWEDNIKIDLREVGYDGRDWINLAQDRDQWRAYVRAALNLRVEGKPQKNLNQVTCLNQDLNLGPSFQDGTAPCMVASTPLRPRHERADAICSRQGRLQDGRNGDELPTASAARHHTHRKSTYIYPTIIFDDTFIQGLELNGLHQLLVYEDDVNMLGENSQTIRKNEEILLEASKAIGLEVNSEKAKYMIMSRDQNILRNGTIKVGDLSFEEVEKFKYLGATVTNVNETREEIKRRINMGNACYYSVEKLLSSSLLSKNLEVRIYKTVILPVILYGCETRTLTLREEQRLRVFENKVLRQIFGAKRDEVTGEWRKLHNAELHALYPSPDIIRNIKSRRLRWAGHVARMDESRNAYRVLIGRPEGKRSLGRPRRRWEDNGFEGGGI</sequence>